<dbReference type="Proteomes" id="UP000267289">
    <property type="component" value="Unassembled WGS sequence"/>
</dbReference>
<evidence type="ECO:0000313" key="1">
    <source>
        <dbReference type="EMBL" id="VBA38014.1"/>
    </source>
</evidence>
<organism evidence="1 2">
    <name type="scientific">Mycobacterium innocens</name>
    <dbReference type="NCBI Taxonomy" id="2341083"/>
    <lineage>
        <taxon>Bacteria</taxon>
        <taxon>Bacillati</taxon>
        <taxon>Actinomycetota</taxon>
        <taxon>Actinomycetes</taxon>
        <taxon>Mycobacteriales</taxon>
        <taxon>Mycobacteriaceae</taxon>
        <taxon>Mycobacterium</taxon>
    </lineage>
</organism>
<dbReference type="EMBL" id="UPHQ01000080">
    <property type="protein sequence ID" value="VBA38014.1"/>
    <property type="molecule type" value="Genomic_DNA"/>
</dbReference>
<dbReference type="RefSeq" id="WP_075540959.1">
    <property type="nucleotide sequence ID" value="NZ_UPHQ01000080.1"/>
</dbReference>
<reference evidence="1 2" key="1">
    <citation type="submission" date="2018-09" db="EMBL/GenBank/DDBJ databases">
        <authorList>
            <person name="Tagini F."/>
        </authorList>
    </citation>
    <scope>NUCLEOTIDE SEQUENCE [LARGE SCALE GENOMIC DNA]</scope>
    <source>
        <strain evidence="1 2">MK13</strain>
    </source>
</reference>
<evidence type="ECO:0000313" key="2">
    <source>
        <dbReference type="Proteomes" id="UP000267289"/>
    </source>
</evidence>
<accession>A0A498PZ71</accession>
<keyword evidence="2" id="KW-1185">Reference proteome</keyword>
<protein>
    <submittedName>
        <fullName evidence="1">Uncharacterized protein</fullName>
    </submittedName>
</protein>
<dbReference type="AlphaFoldDB" id="A0A498PZ71"/>
<name>A0A498PZ71_9MYCO</name>
<dbReference type="OrthoDB" id="4419617at2"/>
<sequence length="176" mass="19023">MPDVRTLRGIELIKVGRWDAKTGVMRTTARDLVSAVEAFKAGVVHRPALKLGHVEPLGEGDPAMGVIDNMRVSADGQTLIGDFVGVPAKLAEIMPWAYPGRSVEAIYDYRDQSGHEWPMVITAVALLGAYGPAVTSLKSLADVEDLYAARVACDRAVKVAAARRRRTQLLTSKGIR</sequence>
<gene>
    <name evidence="1" type="ORF">LAUMK13_01922</name>
</gene>
<proteinExistence type="predicted"/>